<dbReference type="GO" id="GO:0016787">
    <property type="term" value="F:hydrolase activity"/>
    <property type="evidence" value="ECO:0007669"/>
    <property type="project" value="UniProtKB-KW"/>
</dbReference>
<reference evidence="4 5" key="1">
    <citation type="submission" date="2010-10" db="EMBL/GenBank/DDBJ databases">
        <title>Complete sequence of Frankia sp. EuI1c.</title>
        <authorList>
            <consortium name="US DOE Joint Genome Institute"/>
            <person name="Lucas S."/>
            <person name="Copeland A."/>
            <person name="Lapidus A."/>
            <person name="Cheng J.-F."/>
            <person name="Bruce D."/>
            <person name="Goodwin L."/>
            <person name="Pitluck S."/>
            <person name="Chertkov O."/>
            <person name="Detter J.C."/>
            <person name="Han C."/>
            <person name="Tapia R."/>
            <person name="Land M."/>
            <person name="Hauser L."/>
            <person name="Jeffries C."/>
            <person name="Kyrpides N."/>
            <person name="Ivanova N."/>
            <person name="Mikhailova N."/>
            <person name="Beauchemin N."/>
            <person name="Sen A."/>
            <person name="Sur S.A."/>
            <person name="Gtari M."/>
            <person name="Wall L."/>
            <person name="Tisa L."/>
            <person name="Woyke T."/>
        </authorList>
    </citation>
    <scope>NUCLEOTIDE SEQUENCE [LARGE SCALE GENOMIC DNA]</scope>
    <source>
        <strain evidence="5">DSM 45817 / CECT 9037 / EuI1c</strain>
    </source>
</reference>
<proteinExistence type="inferred from homology"/>
<sequence>MNSLIAASVRNYLGQYPAEETALAPLLELAEKPAPIASRSTTPGHVTCGALVVNEDGRILQIHHKTLNRWLLPGGHVEPGDATPLVAAIRELAEETGIDASQVIPIGGGPVDIDAHEIPANPGNGEPIHVHYDFRFAMRIAVREGLHRVALQLDEVTDYRWVEPSGLAGRLAAKVPTFLETQHQAWT</sequence>
<dbReference type="InParanoid" id="E3IY29"/>
<dbReference type="AlphaFoldDB" id="E3IY29"/>
<dbReference type="RefSeq" id="WP_013425745.1">
    <property type="nucleotide sequence ID" value="NC_014666.1"/>
</dbReference>
<gene>
    <name evidence="4" type="ordered locus">FraEuI1c_4634</name>
</gene>
<dbReference type="SUPFAM" id="SSF55811">
    <property type="entry name" value="Nudix"/>
    <property type="match status" value="1"/>
</dbReference>
<protein>
    <submittedName>
        <fullName evidence="4">NUDIX hydrolase</fullName>
    </submittedName>
</protein>
<dbReference type="KEGG" id="fri:FraEuI1c_4634"/>
<evidence type="ECO:0000259" key="3">
    <source>
        <dbReference type="PROSITE" id="PS51462"/>
    </source>
</evidence>
<dbReference type="EMBL" id="CP002299">
    <property type="protein sequence ID" value="ADP82627.1"/>
    <property type="molecule type" value="Genomic_DNA"/>
</dbReference>
<accession>E3IY29</accession>
<feature type="domain" description="Nudix hydrolase" evidence="3">
    <location>
        <begin position="43"/>
        <end position="184"/>
    </location>
</feature>
<dbReference type="InterPro" id="IPR020476">
    <property type="entry name" value="Nudix_hydrolase"/>
</dbReference>
<evidence type="ECO:0000313" key="4">
    <source>
        <dbReference type="EMBL" id="ADP82627.1"/>
    </source>
</evidence>
<name>E3IY29_PSEI1</name>
<comment type="similarity">
    <text evidence="1">Belongs to the Nudix hydrolase family.</text>
</comment>
<evidence type="ECO:0000256" key="1">
    <source>
        <dbReference type="ARBA" id="ARBA00005582"/>
    </source>
</evidence>
<dbReference type="OrthoDB" id="129709at2"/>
<dbReference type="PROSITE" id="PS51462">
    <property type="entry name" value="NUDIX"/>
    <property type="match status" value="1"/>
</dbReference>
<evidence type="ECO:0000256" key="2">
    <source>
        <dbReference type="ARBA" id="ARBA00022801"/>
    </source>
</evidence>
<dbReference type="InterPro" id="IPR000086">
    <property type="entry name" value="NUDIX_hydrolase_dom"/>
</dbReference>
<dbReference type="PANTHER" id="PTHR43736:SF1">
    <property type="entry name" value="DIHYDRONEOPTERIN TRIPHOSPHATE DIPHOSPHATASE"/>
    <property type="match status" value="1"/>
</dbReference>
<dbReference type="STRING" id="298654.FraEuI1c_4634"/>
<organism evidence="4 5">
    <name type="scientific">Pseudofrankia inefficax (strain DSM 45817 / CECT 9037 / DDB 130130 / EuI1c)</name>
    <name type="common">Frankia inefficax</name>
    <dbReference type="NCBI Taxonomy" id="298654"/>
    <lineage>
        <taxon>Bacteria</taxon>
        <taxon>Bacillati</taxon>
        <taxon>Actinomycetota</taxon>
        <taxon>Actinomycetes</taxon>
        <taxon>Frankiales</taxon>
        <taxon>Frankiaceae</taxon>
        <taxon>Pseudofrankia</taxon>
    </lineage>
</organism>
<dbReference type="PANTHER" id="PTHR43736">
    <property type="entry name" value="ADP-RIBOSE PYROPHOSPHATASE"/>
    <property type="match status" value="1"/>
</dbReference>
<keyword evidence="2 4" id="KW-0378">Hydrolase</keyword>
<dbReference type="PRINTS" id="PR00502">
    <property type="entry name" value="NUDIXFAMILY"/>
</dbReference>
<dbReference type="InterPro" id="IPR015797">
    <property type="entry name" value="NUDIX_hydrolase-like_dom_sf"/>
</dbReference>
<keyword evidence="5" id="KW-1185">Reference proteome</keyword>
<dbReference type="Gene3D" id="3.90.79.10">
    <property type="entry name" value="Nucleoside Triphosphate Pyrophosphohydrolase"/>
    <property type="match status" value="1"/>
</dbReference>
<dbReference type="eggNOG" id="COG1051">
    <property type="taxonomic scope" value="Bacteria"/>
</dbReference>
<dbReference type="HOGENOM" id="CLU_101758_2_0_11"/>
<dbReference type="Pfam" id="PF00293">
    <property type="entry name" value="NUDIX"/>
    <property type="match status" value="1"/>
</dbReference>
<dbReference type="CDD" id="cd03674">
    <property type="entry name" value="NUDIX_Hydrolase"/>
    <property type="match status" value="1"/>
</dbReference>
<evidence type="ECO:0000313" key="5">
    <source>
        <dbReference type="Proteomes" id="UP000002484"/>
    </source>
</evidence>
<dbReference type="Proteomes" id="UP000002484">
    <property type="component" value="Chromosome"/>
</dbReference>